<protein>
    <submittedName>
        <fullName evidence="2">Uncharacterized protein</fullName>
    </submittedName>
</protein>
<dbReference type="EMBL" id="JAMYWD010000010">
    <property type="protein sequence ID" value="KAJ4957742.1"/>
    <property type="molecule type" value="Genomic_DNA"/>
</dbReference>
<feature type="region of interest" description="Disordered" evidence="1">
    <location>
        <begin position="153"/>
        <end position="172"/>
    </location>
</feature>
<feature type="region of interest" description="Disordered" evidence="1">
    <location>
        <begin position="38"/>
        <end position="82"/>
    </location>
</feature>
<proteinExistence type="predicted"/>
<gene>
    <name evidence="2" type="ORF">NE237_024853</name>
</gene>
<sequence length="207" mass="23366">MIKAQFDTVTKQLEILTQHLLHQQPAVVPLHVERVDDRGPQRERYQGCPAYPSWASPPASRASQRGSTASSHSASKPSIHLSIGQVPVSKRLGRIPESCNEAQARVNVMRLIRAMEGVIKFPTDHGTGDCQGDQKISRQCYLIELGFTEKFEGQSSKAGDHQHGEKKSELLKGRRKPRYNLSSWRISKTTSTRSEALQLKNWCRYQF</sequence>
<comment type="caution">
    <text evidence="2">The sequence shown here is derived from an EMBL/GenBank/DDBJ whole genome shotgun (WGS) entry which is preliminary data.</text>
</comment>
<name>A0A9Q0H0T6_9MAGN</name>
<evidence type="ECO:0000313" key="3">
    <source>
        <dbReference type="Proteomes" id="UP001141806"/>
    </source>
</evidence>
<dbReference type="Proteomes" id="UP001141806">
    <property type="component" value="Unassembled WGS sequence"/>
</dbReference>
<dbReference type="AlphaFoldDB" id="A0A9Q0H0T6"/>
<evidence type="ECO:0000256" key="1">
    <source>
        <dbReference type="SAM" id="MobiDB-lite"/>
    </source>
</evidence>
<feature type="compositionally biased region" description="Low complexity" evidence="1">
    <location>
        <begin position="49"/>
        <end position="82"/>
    </location>
</feature>
<evidence type="ECO:0000313" key="2">
    <source>
        <dbReference type="EMBL" id="KAJ4957742.1"/>
    </source>
</evidence>
<reference evidence="2" key="1">
    <citation type="journal article" date="2023" name="Plant J.">
        <title>The genome of the king protea, Protea cynaroides.</title>
        <authorList>
            <person name="Chang J."/>
            <person name="Duong T.A."/>
            <person name="Schoeman C."/>
            <person name="Ma X."/>
            <person name="Roodt D."/>
            <person name="Barker N."/>
            <person name="Li Z."/>
            <person name="Van de Peer Y."/>
            <person name="Mizrachi E."/>
        </authorList>
    </citation>
    <scope>NUCLEOTIDE SEQUENCE</scope>
    <source>
        <tissue evidence="2">Young leaves</tissue>
    </source>
</reference>
<organism evidence="2 3">
    <name type="scientific">Protea cynaroides</name>
    <dbReference type="NCBI Taxonomy" id="273540"/>
    <lineage>
        <taxon>Eukaryota</taxon>
        <taxon>Viridiplantae</taxon>
        <taxon>Streptophyta</taxon>
        <taxon>Embryophyta</taxon>
        <taxon>Tracheophyta</taxon>
        <taxon>Spermatophyta</taxon>
        <taxon>Magnoliopsida</taxon>
        <taxon>Proteales</taxon>
        <taxon>Proteaceae</taxon>
        <taxon>Protea</taxon>
    </lineage>
</organism>
<keyword evidence="3" id="KW-1185">Reference proteome</keyword>
<accession>A0A9Q0H0T6</accession>